<dbReference type="PANTHER" id="PTHR45947">
    <property type="entry name" value="SULFOQUINOVOSYL TRANSFERASE SQD2"/>
    <property type="match status" value="1"/>
</dbReference>
<dbReference type="Pfam" id="PF13692">
    <property type="entry name" value="Glyco_trans_1_4"/>
    <property type="match status" value="1"/>
</dbReference>
<dbReference type="CDD" id="cd03801">
    <property type="entry name" value="GT4_PimA-like"/>
    <property type="match status" value="1"/>
</dbReference>
<dbReference type="Proteomes" id="UP000019151">
    <property type="component" value="Chromosome"/>
</dbReference>
<organism evidence="2 3">
    <name type="scientific">Gemmatirosa kalamazoonensis</name>
    <dbReference type="NCBI Taxonomy" id="861299"/>
    <lineage>
        <taxon>Bacteria</taxon>
        <taxon>Pseudomonadati</taxon>
        <taxon>Gemmatimonadota</taxon>
        <taxon>Gemmatimonadia</taxon>
        <taxon>Gemmatimonadales</taxon>
        <taxon>Gemmatimonadaceae</taxon>
        <taxon>Gemmatirosa</taxon>
    </lineage>
</organism>
<feature type="domain" description="Glycosyltransferase subfamily 4-like N-terminal" evidence="1">
    <location>
        <begin position="20"/>
        <end position="192"/>
    </location>
</feature>
<dbReference type="InterPro" id="IPR050194">
    <property type="entry name" value="Glycosyltransferase_grp1"/>
</dbReference>
<evidence type="ECO:0000313" key="3">
    <source>
        <dbReference type="Proteomes" id="UP000019151"/>
    </source>
</evidence>
<name>W0RCZ9_9BACT</name>
<dbReference type="InterPro" id="IPR028098">
    <property type="entry name" value="Glyco_trans_4-like_N"/>
</dbReference>
<keyword evidence="2" id="KW-0808">Transferase</keyword>
<dbReference type="SUPFAM" id="SSF53756">
    <property type="entry name" value="UDP-Glycosyltransferase/glycogen phosphorylase"/>
    <property type="match status" value="1"/>
</dbReference>
<dbReference type="Pfam" id="PF13439">
    <property type="entry name" value="Glyco_transf_4"/>
    <property type="match status" value="1"/>
</dbReference>
<dbReference type="STRING" id="861299.J421_0775"/>
<dbReference type="HOGENOM" id="CLU_009583_2_1_0"/>
<sequence length="413" mass="44502">MRRNRPLRVALVCDWYLPRVGGIETHVSDLARQLASAGHAVDIVTTAAGRRTGSRVDVRGGAALRSPAGVRVVRLDVPLLPRVEIACGPGIRDAVGAALAAGGYDVVHCHTSVLSPLAFAAAYRAQALGLPCVVTHHSVLARSARVLSAVDRFVGWSRWPVLYSAVSPLVADEIRELAPALDVRVLPNAIRPQVWAVPPRSPSPADREPGVVHVASVMRLAHRKRPRALVGIAERVVAELPPGLRVRFRIAGDGPARSIVERQIRRAGLENVVELLGWRPRAALRALYAASDLFVLPSVLESFGIAALEARCAGLPVVAMRRAGVAGFVRHEREGLLAEDDADMAAQIVRLATDEQLRRAITRHNRSTIPAETWDAVLARHEALYAEAIAMRGLPIPQVRPAPRRARAAGRLG</sequence>
<gene>
    <name evidence="2" type="ORF">J421_0775</name>
</gene>
<dbReference type="KEGG" id="gba:J421_0775"/>
<dbReference type="GO" id="GO:0016758">
    <property type="term" value="F:hexosyltransferase activity"/>
    <property type="evidence" value="ECO:0007669"/>
    <property type="project" value="TreeGrafter"/>
</dbReference>
<dbReference type="AlphaFoldDB" id="W0RCZ9"/>
<protein>
    <submittedName>
        <fullName evidence="2">Glycosyl transferase group 1</fullName>
    </submittedName>
</protein>
<accession>W0RCZ9</accession>
<dbReference type="PANTHER" id="PTHR45947:SF3">
    <property type="entry name" value="SULFOQUINOVOSYL TRANSFERASE SQD2"/>
    <property type="match status" value="1"/>
</dbReference>
<proteinExistence type="predicted"/>
<keyword evidence="3" id="KW-1185">Reference proteome</keyword>
<evidence type="ECO:0000313" key="2">
    <source>
        <dbReference type="EMBL" id="AHG88312.1"/>
    </source>
</evidence>
<evidence type="ECO:0000259" key="1">
    <source>
        <dbReference type="Pfam" id="PF13439"/>
    </source>
</evidence>
<dbReference type="RefSeq" id="WP_104022221.1">
    <property type="nucleotide sequence ID" value="NZ_CP007128.1"/>
</dbReference>
<dbReference type="EMBL" id="CP007128">
    <property type="protein sequence ID" value="AHG88312.1"/>
    <property type="molecule type" value="Genomic_DNA"/>
</dbReference>
<dbReference type="OrthoDB" id="9802525at2"/>
<reference evidence="2 3" key="1">
    <citation type="journal article" date="2014" name="Genome Announc.">
        <title>Genome Sequence and Methylome of Soil Bacterium Gemmatirosa kalamazoonensis KBS708T, a Member of the Rarely Cultivated Gemmatimonadetes Phylum.</title>
        <authorList>
            <person name="Debruyn J.M."/>
            <person name="Radosevich M."/>
            <person name="Wommack K.E."/>
            <person name="Polson S.W."/>
            <person name="Hauser L.J."/>
            <person name="Fawaz M.N."/>
            <person name="Korlach J."/>
            <person name="Tsai Y.C."/>
        </authorList>
    </citation>
    <scope>NUCLEOTIDE SEQUENCE [LARGE SCALE GENOMIC DNA]</scope>
    <source>
        <strain evidence="2 3">KBS708</strain>
    </source>
</reference>
<dbReference type="Gene3D" id="3.40.50.2000">
    <property type="entry name" value="Glycogen Phosphorylase B"/>
    <property type="match status" value="2"/>
</dbReference>
<dbReference type="eggNOG" id="COG0438">
    <property type="taxonomic scope" value="Bacteria"/>
</dbReference>
<dbReference type="InParanoid" id="W0RCZ9"/>